<feature type="transmembrane region" description="Helical" evidence="2">
    <location>
        <begin position="119"/>
        <end position="135"/>
    </location>
</feature>
<evidence type="ECO:0000313" key="4">
    <source>
        <dbReference type="EMBL" id="SEQ69426.1"/>
    </source>
</evidence>
<organism evidence="4 5">
    <name type="scientific">Microlunatus flavus</name>
    <dbReference type="NCBI Taxonomy" id="1036181"/>
    <lineage>
        <taxon>Bacteria</taxon>
        <taxon>Bacillati</taxon>
        <taxon>Actinomycetota</taxon>
        <taxon>Actinomycetes</taxon>
        <taxon>Propionibacteriales</taxon>
        <taxon>Propionibacteriaceae</taxon>
        <taxon>Microlunatus</taxon>
    </lineage>
</organism>
<evidence type="ECO:0000256" key="2">
    <source>
        <dbReference type="SAM" id="Phobius"/>
    </source>
</evidence>
<dbReference type="Proteomes" id="UP000198504">
    <property type="component" value="Unassembled WGS sequence"/>
</dbReference>
<feature type="transmembrane region" description="Helical" evidence="2">
    <location>
        <begin position="56"/>
        <end position="74"/>
    </location>
</feature>
<protein>
    <submittedName>
        <fullName evidence="4">CAAX protease self-immunity</fullName>
    </submittedName>
</protein>
<dbReference type="STRING" id="1036181.SAMN05421756_10577"/>
<accession>A0A1H9I4E7</accession>
<feature type="transmembrane region" description="Helical" evidence="2">
    <location>
        <begin position="81"/>
        <end position="103"/>
    </location>
</feature>
<keyword evidence="2" id="KW-1133">Transmembrane helix</keyword>
<keyword evidence="4" id="KW-0645">Protease</keyword>
<reference evidence="5" key="1">
    <citation type="submission" date="2016-10" db="EMBL/GenBank/DDBJ databases">
        <authorList>
            <person name="Varghese N."/>
            <person name="Submissions S."/>
        </authorList>
    </citation>
    <scope>NUCLEOTIDE SEQUENCE [LARGE SCALE GENOMIC DNA]</scope>
    <source>
        <strain evidence="5">CGMCC 4.6856</strain>
    </source>
</reference>
<evidence type="ECO:0000313" key="5">
    <source>
        <dbReference type="Proteomes" id="UP000198504"/>
    </source>
</evidence>
<dbReference type="Pfam" id="PF02517">
    <property type="entry name" value="Rce1-like"/>
    <property type="match status" value="1"/>
</dbReference>
<gene>
    <name evidence="4" type="ORF">SAMN05421756_10577</name>
</gene>
<keyword evidence="2" id="KW-0472">Membrane</keyword>
<dbReference type="InterPro" id="IPR003675">
    <property type="entry name" value="Rce1/LyrA-like_dom"/>
</dbReference>
<keyword evidence="5" id="KW-1185">Reference proteome</keyword>
<evidence type="ECO:0000259" key="3">
    <source>
        <dbReference type="Pfam" id="PF02517"/>
    </source>
</evidence>
<dbReference type="GO" id="GO:0006508">
    <property type="term" value="P:proteolysis"/>
    <property type="evidence" value="ECO:0007669"/>
    <property type="project" value="UniProtKB-KW"/>
</dbReference>
<keyword evidence="2" id="KW-0812">Transmembrane</keyword>
<evidence type="ECO:0000256" key="1">
    <source>
        <dbReference type="SAM" id="MobiDB-lite"/>
    </source>
</evidence>
<proteinExistence type="predicted"/>
<dbReference type="EMBL" id="FOFA01000005">
    <property type="protein sequence ID" value="SEQ69426.1"/>
    <property type="molecule type" value="Genomic_DNA"/>
</dbReference>
<dbReference type="OrthoDB" id="2680086at2"/>
<feature type="transmembrane region" description="Helical" evidence="2">
    <location>
        <begin position="28"/>
        <end position="50"/>
    </location>
</feature>
<dbReference type="RefSeq" id="WP_091181010.1">
    <property type="nucleotide sequence ID" value="NZ_FOFA01000005.1"/>
</dbReference>
<dbReference type="GO" id="GO:0080120">
    <property type="term" value="P:CAAX-box protein maturation"/>
    <property type="evidence" value="ECO:0007669"/>
    <property type="project" value="UniProtKB-ARBA"/>
</dbReference>
<dbReference type="AlphaFoldDB" id="A0A1H9I4E7"/>
<dbReference type="GO" id="GO:0004175">
    <property type="term" value="F:endopeptidase activity"/>
    <property type="evidence" value="ECO:0007669"/>
    <property type="project" value="UniProtKB-ARBA"/>
</dbReference>
<feature type="domain" description="CAAX prenyl protease 2/Lysostaphin resistance protein A-like" evidence="3">
    <location>
        <begin position="2"/>
        <end position="91"/>
    </location>
</feature>
<name>A0A1H9I4E7_9ACTN</name>
<feature type="region of interest" description="Disordered" evidence="1">
    <location>
        <begin position="151"/>
        <end position="175"/>
    </location>
</feature>
<keyword evidence="4" id="KW-0378">Hydrolase</keyword>
<sequence>MAVVVTPFQAAGEEVLFRGWLVQNVGGFFARPIAGLVVSTVVSAGLFSAAHGSPDPWILLSIATLAVTACLANWRTGGLEAGIAMHVVNNVGVGVVTITYGGYTDSFVDGSTTGSPGDFFPGLVVHALAVALILWQGRRACVRRTTPVPARAAGPSVAESTPDLPDATWVAPLGR</sequence>